<proteinExistence type="predicted"/>
<name>A0ABW9WMM3_9BURK</name>
<evidence type="ECO:0000256" key="2">
    <source>
        <dbReference type="SAM" id="MobiDB-lite"/>
    </source>
</evidence>
<evidence type="ECO:0008006" key="5">
    <source>
        <dbReference type="Google" id="ProtNLM"/>
    </source>
</evidence>
<dbReference type="EMBL" id="WWCS01000013">
    <property type="protein sequence ID" value="MYN41509.1"/>
    <property type="molecule type" value="Genomic_DNA"/>
</dbReference>
<dbReference type="Proteomes" id="UP000466332">
    <property type="component" value="Unassembled WGS sequence"/>
</dbReference>
<reference evidence="3 4" key="1">
    <citation type="submission" date="2019-12" db="EMBL/GenBank/DDBJ databases">
        <title>Novel species isolated from a subtropical stream in China.</title>
        <authorList>
            <person name="Lu H."/>
        </authorList>
    </citation>
    <scope>NUCLEOTIDE SEQUENCE [LARGE SCALE GENOMIC DNA]</scope>
    <source>
        <strain evidence="3 4">FT109W</strain>
    </source>
</reference>
<comment type="caution">
    <text evidence="3">The sequence shown here is derived from an EMBL/GenBank/DDBJ whole genome shotgun (WGS) entry which is preliminary data.</text>
</comment>
<organism evidence="3 4">
    <name type="scientific">Duganella margarita</name>
    <dbReference type="NCBI Taxonomy" id="2692170"/>
    <lineage>
        <taxon>Bacteria</taxon>
        <taxon>Pseudomonadati</taxon>
        <taxon>Pseudomonadota</taxon>
        <taxon>Betaproteobacteria</taxon>
        <taxon>Burkholderiales</taxon>
        <taxon>Oxalobacteraceae</taxon>
        <taxon>Telluria group</taxon>
        <taxon>Duganella</taxon>
    </lineage>
</organism>
<feature type="coiled-coil region" evidence="1">
    <location>
        <begin position="50"/>
        <end position="96"/>
    </location>
</feature>
<evidence type="ECO:0000256" key="1">
    <source>
        <dbReference type="SAM" id="Coils"/>
    </source>
</evidence>
<evidence type="ECO:0000313" key="3">
    <source>
        <dbReference type="EMBL" id="MYN41509.1"/>
    </source>
</evidence>
<gene>
    <name evidence="3" type="ORF">GTP55_19275</name>
</gene>
<evidence type="ECO:0000313" key="4">
    <source>
        <dbReference type="Proteomes" id="UP000466332"/>
    </source>
</evidence>
<keyword evidence="1" id="KW-0175">Coiled coil</keyword>
<protein>
    <recommendedName>
        <fullName evidence="5">PspA/IM30 family protein</fullName>
    </recommendedName>
</protein>
<dbReference type="RefSeq" id="WP_161046479.1">
    <property type="nucleotide sequence ID" value="NZ_WWCS01000013.1"/>
</dbReference>
<keyword evidence="4" id="KW-1185">Reference proteome</keyword>
<sequence>MLAISAYRSSASFDAGSDAYQNLLQKKLEMAKKNAATIDGLSRRADLDQKAAARMRIDEIKKQIEMLKKMLAMFGSKDAKAMLQQLKQLASQLKQAAGVLRTPGDTSVPDVAATPAEDSGSSATADDGYAEGRSAYAAQQASADAEAVQIPSVSIDLQGAQDSKLVEGATADLKSLRATLEKIVKKQEGHL</sequence>
<feature type="region of interest" description="Disordered" evidence="2">
    <location>
        <begin position="100"/>
        <end position="128"/>
    </location>
</feature>
<accession>A0ABW9WMM3</accession>